<protein>
    <submittedName>
        <fullName evidence="5">Uncharacterized protein LOC117661995 isoform X2</fullName>
    </submittedName>
</protein>
<evidence type="ECO:0000313" key="4">
    <source>
        <dbReference type="Proteomes" id="UP001652622"/>
    </source>
</evidence>
<reference evidence="5" key="1">
    <citation type="submission" date="2025-08" db="UniProtKB">
        <authorList>
            <consortium name="RefSeq"/>
        </authorList>
    </citation>
    <scope>IDENTIFICATION</scope>
    <source>
        <tissue evidence="5">Blood</tissue>
    </source>
</reference>
<keyword evidence="2" id="KW-1133">Transmembrane helix</keyword>
<dbReference type="RefSeq" id="XP_034267154.1">
    <property type="nucleotide sequence ID" value="XM_034411263.2"/>
</dbReference>
<gene>
    <name evidence="5" type="primary">LOC117661995</name>
</gene>
<evidence type="ECO:0000256" key="1">
    <source>
        <dbReference type="SAM" id="MobiDB-lite"/>
    </source>
</evidence>
<sequence length="220" mass="25069">MDLLFLIFLPFLVCTGGRSKEIPKQHLKEDERINIKLLESLKTLQKYLEELKTTTKKEIISEPEDEPIFGPHYPIINVQEPPMDIPAEVSDKAQNARNYFGVKESQPKRQREKVLLIISTVNLLLLLMLTGCCIVTVWLHSRNGRMKLFCRKQMASTVPSRNFQKEDINPVSFSSIMNIVDEATSYSDESERALDQGPKLAPSTPHPTIQPPRSRPEQAA</sequence>
<feature type="transmembrane region" description="Helical" evidence="2">
    <location>
        <begin position="114"/>
        <end position="139"/>
    </location>
</feature>
<feature type="chain" id="PRO_5028395986" evidence="3">
    <location>
        <begin position="20"/>
        <end position="220"/>
    </location>
</feature>
<keyword evidence="2" id="KW-0472">Membrane</keyword>
<accession>A0A6P9BBF5</accession>
<name>A0A6P9BBF5_PANGU</name>
<keyword evidence="4" id="KW-1185">Reference proteome</keyword>
<feature type="region of interest" description="Disordered" evidence="1">
    <location>
        <begin position="186"/>
        <end position="220"/>
    </location>
</feature>
<dbReference type="Proteomes" id="UP001652622">
    <property type="component" value="Unplaced"/>
</dbReference>
<keyword evidence="3" id="KW-0732">Signal</keyword>
<evidence type="ECO:0000256" key="2">
    <source>
        <dbReference type="SAM" id="Phobius"/>
    </source>
</evidence>
<dbReference type="GeneID" id="117661995"/>
<dbReference type="AlphaFoldDB" id="A0A6P9BBF5"/>
<organism evidence="4 5">
    <name type="scientific">Pantherophis guttatus</name>
    <name type="common">Corn snake</name>
    <name type="synonym">Elaphe guttata</name>
    <dbReference type="NCBI Taxonomy" id="94885"/>
    <lineage>
        <taxon>Eukaryota</taxon>
        <taxon>Metazoa</taxon>
        <taxon>Chordata</taxon>
        <taxon>Craniata</taxon>
        <taxon>Vertebrata</taxon>
        <taxon>Euteleostomi</taxon>
        <taxon>Lepidosauria</taxon>
        <taxon>Squamata</taxon>
        <taxon>Bifurcata</taxon>
        <taxon>Unidentata</taxon>
        <taxon>Episquamata</taxon>
        <taxon>Toxicofera</taxon>
        <taxon>Serpentes</taxon>
        <taxon>Colubroidea</taxon>
        <taxon>Colubridae</taxon>
        <taxon>Colubrinae</taxon>
        <taxon>Pantherophis</taxon>
    </lineage>
</organism>
<evidence type="ECO:0000313" key="5">
    <source>
        <dbReference type="RefSeq" id="XP_034267154.1"/>
    </source>
</evidence>
<keyword evidence="2" id="KW-0812">Transmembrane</keyword>
<proteinExistence type="predicted"/>
<evidence type="ECO:0000256" key="3">
    <source>
        <dbReference type="SAM" id="SignalP"/>
    </source>
</evidence>
<feature type="signal peptide" evidence="3">
    <location>
        <begin position="1"/>
        <end position="19"/>
    </location>
</feature>